<name>A0ABT6LAY3_9ACTN</name>
<reference evidence="2 3" key="1">
    <citation type="submission" date="2023-04" db="EMBL/GenBank/DDBJ databases">
        <title>Forest soil microbial communities from Buena Vista Peninsula, Colon Province, Panama.</title>
        <authorList>
            <person name="Bouskill N."/>
        </authorList>
    </citation>
    <scope>NUCLEOTIDE SEQUENCE [LARGE SCALE GENOMIC DNA]</scope>
    <source>
        <strain evidence="2 3">GGS1</strain>
    </source>
</reference>
<protein>
    <submittedName>
        <fullName evidence="2">Uncharacterized protein</fullName>
    </submittedName>
</protein>
<sequence>MCPAHMTVPPDGMSGGTVGRVGSGGPWGQALQIWNSDTWPAGQPVFAAMVTR</sequence>
<organism evidence="2 3">
    <name type="scientific">Streptomyces pseudovenezuelae</name>
    <dbReference type="NCBI Taxonomy" id="67350"/>
    <lineage>
        <taxon>Bacteria</taxon>
        <taxon>Bacillati</taxon>
        <taxon>Actinomycetota</taxon>
        <taxon>Actinomycetes</taxon>
        <taxon>Kitasatosporales</taxon>
        <taxon>Streptomycetaceae</taxon>
        <taxon>Streptomyces</taxon>
        <taxon>Streptomyces aurantiacus group</taxon>
    </lineage>
</organism>
<feature type="region of interest" description="Disordered" evidence="1">
    <location>
        <begin position="1"/>
        <end position="24"/>
    </location>
</feature>
<evidence type="ECO:0000256" key="1">
    <source>
        <dbReference type="SAM" id="MobiDB-lite"/>
    </source>
</evidence>
<dbReference type="Proteomes" id="UP001160499">
    <property type="component" value="Unassembled WGS sequence"/>
</dbReference>
<evidence type="ECO:0000313" key="2">
    <source>
        <dbReference type="EMBL" id="MDH6213467.1"/>
    </source>
</evidence>
<gene>
    <name evidence="2" type="ORF">M2283_000746</name>
</gene>
<proteinExistence type="predicted"/>
<accession>A0ABT6LAY3</accession>
<feature type="compositionally biased region" description="Gly residues" evidence="1">
    <location>
        <begin position="13"/>
        <end position="24"/>
    </location>
</feature>
<comment type="caution">
    <text evidence="2">The sequence shown here is derived from an EMBL/GenBank/DDBJ whole genome shotgun (WGS) entry which is preliminary data.</text>
</comment>
<keyword evidence="3" id="KW-1185">Reference proteome</keyword>
<evidence type="ECO:0000313" key="3">
    <source>
        <dbReference type="Proteomes" id="UP001160499"/>
    </source>
</evidence>
<dbReference type="EMBL" id="JARXVH010000001">
    <property type="protein sequence ID" value="MDH6213467.1"/>
    <property type="molecule type" value="Genomic_DNA"/>
</dbReference>